<dbReference type="PANTHER" id="PTHR13833">
    <property type="match status" value="1"/>
</dbReference>
<accession>A0A7J4Y0R6</accession>
<comment type="caution">
    <text evidence="5">The sequence shown here is derived from an EMBL/GenBank/DDBJ whole genome shotgun (WGS) entry which is preliminary data.</text>
</comment>
<dbReference type="Gene3D" id="2.60.40.10">
    <property type="entry name" value="Immunoglobulins"/>
    <property type="match status" value="1"/>
</dbReference>
<feature type="domain" description="IPT/TIG" evidence="4">
    <location>
        <begin position="46"/>
        <end position="113"/>
    </location>
</feature>
<dbReference type="EMBL" id="VWFP01000005">
    <property type="protein sequence ID" value="KAA4628619.1"/>
    <property type="molecule type" value="Genomic_DNA"/>
</dbReference>
<feature type="repeat" description="NHL" evidence="2">
    <location>
        <begin position="378"/>
        <end position="412"/>
    </location>
</feature>
<dbReference type="PANTHER" id="PTHR13833:SF71">
    <property type="entry name" value="NHL DOMAIN-CONTAINING PROTEIN"/>
    <property type="match status" value="1"/>
</dbReference>
<name>A0A7J4Y0R6_BACOV</name>
<dbReference type="AlphaFoldDB" id="A0A7J4Y0R6"/>
<sequence length="468" mass="51438">MNDFFKSCLRWQMAFCLVLGIAFAACSDDNNEGLPDDTIPQHSFEVTDFTPIKGPRDTEVTLNGKNFGIDKESVKVFFNEKEATVVSVTDDKIVVRVPGLPGEECFVKVEIDGEEVKCKQLFDYIIQMYVSTLVGGKFNNEGTGKPDNKPVVTENPTGEIPLAEAAFCGKMESNLSVDKDGNVYFVVKQGGDDYVYKANAETGLLTNVGKSGVGDVSLTLGMNPVTGTVYAVRDQSEWGDLVIYDQENGWFESKTEEEKFKWDKTDGFPGGIAAYGARKAITVRPSTSEIFMFMKGALGSLEVGERPWIGKNLGIPTDKVNGKFSRGMTFDVNNDNILYFSVEEDGRIFKYNIETKECTRLAGSDYGNLDKLVDGDLGGSTLNHPCQICMDSQNNIYVADRYNCCIRKISLDAGTITTFAGKAQTEGYQDGLISEAMFDDPMGVAVDKNGVIYVADSDNYAIRRIALE</sequence>
<protein>
    <recommendedName>
        <fullName evidence="4">IPT/TIG domain-containing protein</fullName>
    </recommendedName>
</protein>
<dbReference type="Pfam" id="PF01436">
    <property type="entry name" value="NHL"/>
    <property type="match status" value="2"/>
</dbReference>
<feature type="chain" id="PRO_5029837164" description="IPT/TIG domain-containing protein" evidence="3">
    <location>
        <begin position="25"/>
        <end position="468"/>
    </location>
</feature>
<dbReference type="InterPro" id="IPR002909">
    <property type="entry name" value="IPT_dom"/>
</dbReference>
<organism evidence="5 6">
    <name type="scientific">Bacteroides ovatus</name>
    <dbReference type="NCBI Taxonomy" id="28116"/>
    <lineage>
        <taxon>Bacteria</taxon>
        <taxon>Pseudomonadati</taxon>
        <taxon>Bacteroidota</taxon>
        <taxon>Bacteroidia</taxon>
        <taxon>Bacteroidales</taxon>
        <taxon>Bacteroidaceae</taxon>
        <taxon>Bacteroides</taxon>
    </lineage>
</organism>
<dbReference type="InterPro" id="IPR014756">
    <property type="entry name" value="Ig_E-set"/>
</dbReference>
<dbReference type="PROSITE" id="PS51125">
    <property type="entry name" value="NHL"/>
    <property type="match status" value="1"/>
</dbReference>
<dbReference type="InterPro" id="IPR013783">
    <property type="entry name" value="Ig-like_fold"/>
</dbReference>
<evidence type="ECO:0000313" key="6">
    <source>
        <dbReference type="Proteomes" id="UP000424805"/>
    </source>
</evidence>
<proteinExistence type="predicted"/>
<dbReference type="CDD" id="cd00603">
    <property type="entry name" value="IPT_PCSR"/>
    <property type="match status" value="1"/>
</dbReference>
<gene>
    <name evidence="5" type="ORF">F3B90_06485</name>
</gene>
<evidence type="ECO:0000259" key="4">
    <source>
        <dbReference type="Pfam" id="PF01833"/>
    </source>
</evidence>
<evidence type="ECO:0000256" key="3">
    <source>
        <dbReference type="SAM" id="SignalP"/>
    </source>
</evidence>
<dbReference type="InterPro" id="IPR001258">
    <property type="entry name" value="NHL_repeat"/>
</dbReference>
<keyword evidence="3" id="KW-0732">Signal</keyword>
<evidence type="ECO:0000256" key="2">
    <source>
        <dbReference type="PROSITE-ProRule" id="PRU00504"/>
    </source>
</evidence>
<dbReference type="Pfam" id="PF01833">
    <property type="entry name" value="TIG"/>
    <property type="match status" value="1"/>
</dbReference>
<feature type="signal peptide" evidence="3">
    <location>
        <begin position="1"/>
        <end position="24"/>
    </location>
</feature>
<keyword evidence="1" id="KW-0677">Repeat</keyword>
<dbReference type="Gene3D" id="2.120.10.30">
    <property type="entry name" value="TolB, C-terminal domain"/>
    <property type="match status" value="1"/>
</dbReference>
<reference evidence="5 6" key="1">
    <citation type="journal article" date="2019" name="Nat. Med.">
        <title>A library of human gut bacterial isolates paired with longitudinal multiomics data enables mechanistic microbiome research.</title>
        <authorList>
            <person name="Poyet M."/>
            <person name="Groussin M."/>
            <person name="Gibbons S.M."/>
            <person name="Avila-Pacheco J."/>
            <person name="Jiang X."/>
            <person name="Kearney S.M."/>
            <person name="Perrotta A.R."/>
            <person name="Berdy B."/>
            <person name="Zhao S."/>
            <person name="Lieberman T.D."/>
            <person name="Swanson P.K."/>
            <person name="Smith M."/>
            <person name="Roesemann S."/>
            <person name="Alexander J.E."/>
            <person name="Rich S.A."/>
            <person name="Livny J."/>
            <person name="Vlamakis H."/>
            <person name="Clish C."/>
            <person name="Bullock K."/>
            <person name="Deik A."/>
            <person name="Scott J."/>
            <person name="Pierce K.A."/>
            <person name="Xavier R.J."/>
            <person name="Alm E.J."/>
        </authorList>
    </citation>
    <scope>NUCLEOTIDE SEQUENCE [LARGE SCALE GENOMIC DNA]</scope>
    <source>
        <strain evidence="5 6">BIOML-A15</strain>
    </source>
</reference>
<evidence type="ECO:0000313" key="5">
    <source>
        <dbReference type="EMBL" id="KAA4628619.1"/>
    </source>
</evidence>
<dbReference type="PROSITE" id="PS51257">
    <property type="entry name" value="PROKAR_LIPOPROTEIN"/>
    <property type="match status" value="1"/>
</dbReference>
<dbReference type="Proteomes" id="UP000424805">
    <property type="component" value="Unassembled WGS sequence"/>
</dbReference>
<evidence type="ECO:0000256" key="1">
    <source>
        <dbReference type="ARBA" id="ARBA00022737"/>
    </source>
</evidence>
<dbReference type="InterPro" id="IPR011042">
    <property type="entry name" value="6-blade_b-propeller_TolB-like"/>
</dbReference>
<dbReference type="SUPFAM" id="SSF101898">
    <property type="entry name" value="NHL repeat"/>
    <property type="match status" value="1"/>
</dbReference>
<dbReference type="SUPFAM" id="SSF81296">
    <property type="entry name" value="E set domains"/>
    <property type="match status" value="1"/>
</dbReference>